<dbReference type="EMBL" id="AY305378">
    <property type="protein sequence ID" value="AAP85872.1"/>
    <property type="molecule type" value="Genomic_DNA"/>
</dbReference>
<keyword evidence="1" id="KW-0614">Plasmid</keyword>
<keyword evidence="1" id="KW-0489">Methyltransferase</keyword>
<dbReference type="Proteomes" id="UP000008210">
    <property type="component" value="Plasmid megaplasmid pHG1"/>
</dbReference>
<geneLocation type="plasmid" evidence="1 2">
    <name>megaplasmid pHG1</name>
</geneLocation>
<evidence type="ECO:0000313" key="1">
    <source>
        <dbReference type="EMBL" id="AAP85872.1"/>
    </source>
</evidence>
<dbReference type="eggNOG" id="COG1352">
    <property type="taxonomic scope" value="Bacteria"/>
</dbReference>
<dbReference type="GO" id="GO:0032259">
    <property type="term" value="P:methylation"/>
    <property type="evidence" value="ECO:0007669"/>
    <property type="project" value="UniProtKB-KW"/>
</dbReference>
<dbReference type="GO" id="GO:0008168">
    <property type="term" value="F:methyltransferase activity"/>
    <property type="evidence" value="ECO:0007669"/>
    <property type="project" value="UniProtKB-KW"/>
</dbReference>
<keyword evidence="2" id="KW-1185">Reference proteome</keyword>
<name>Q7WXK5_CUPNH</name>
<reference evidence="1 2" key="1">
    <citation type="journal article" date="2003" name="J. Mol. Biol.">
        <title>Complete nucleotide sequence of pHG1: a Ralstonia eutropha H16 megaplasmid encoding key enzymes of H(2)-based lithoautotrophy and anaerobiosis.</title>
        <authorList>
            <person name="Schwartz E."/>
            <person name="Henne A."/>
            <person name="Cramm R."/>
            <person name="Eitinger T."/>
            <person name="Friedrich B."/>
            <person name="Gottschalk G."/>
        </authorList>
    </citation>
    <scope>NUCLEOTIDE SEQUENCE [LARGE SCALE GENOMIC DNA]</scope>
    <source>
        <strain evidence="2">ATCC 17699 / DSM 428 / KCTC 22496 / NCIMB 10442 / H16 / Stanier 337</strain>
        <plasmid evidence="1 2">megaplasmid pHG1</plasmid>
    </source>
</reference>
<dbReference type="KEGG" id="reh:PHG119"/>
<evidence type="ECO:0000313" key="2">
    <source>
        <dbReference type="Proteomes" id="UP000008210"/>
    </source>
</evidence>
<gene>
    <name evidence="1" type="ordered locus">PHG119</name>
</gene>
<dbReference type="AlphaFoldDB" id="Q7WXK5"/>
<keyword evidence="1" id="KW-0808">Transferase</keyword>
<proteinExistence type="predicted"/>
<sequence>MPACPRRASASTRSTLAPVRWRARHGEYGGNAFRSGPLDFRDRYFTAGPAGYALDPRVRAQVRLPIHTTVVTDSPSATASWPERP</sequence>
<protein>
    <submittedName>
        <fullName evidence="1">Putative methyltransferase</fullName>
    </submittedName>
</protein>
<accession>Q7WXK5</accession>
<organism evidence="1 2">
    <name type="scientific">Cupriavidus necator (strain ATCC 17699 / DSM 428 / KCTC 22496 / NCIMB 10442 / H16 / Stanier 337)</name>
    <name type="common">Ralstonia eutropha</name>
    <dbReference type="NCBI Taxonomy" id="381666"/>
    <lineage>
        <taxon>Bacteria</taxon>
        <taxon>Pseudomonadati</taxon>
        <taxon>Pseudomonadota</taxon>
        <taxon>Betaproteobacteria</taxon>
        <taxon>Burkholderiales</taxon>
        <taxon>Burkholderiaceae</taxon>
        <taxon>Cupriavidus</taxon>
    </lineage>
</organism>
<dbReference type="HOGENOM" id="CLU_2507100_0_0_4"/>